<accession>A0AC61QLV0</accession>
<reference evidence="1" key="1">
    <citation type="submission" date="2019-04" db="EMBL/GenBank/DDBJ databases">
        <title>Microbes associate with the intestines of laboratory mice.</title>
        <authorList>
            <person name="Navarre W."/>
            <person name="Wong E."/>
            <person name="Huang K."/>
            <person name="Tropini C."/>
            <person name="Ng K."/>
            <person name="Yu B."/>
        </authorList>
    </citation>
    <scope>NUCLEOTIDE SEQUENCE</scope>
    <source>
        <strain evidence="1">NM73_A23</strain>
    </source>
</reference>
<name>A0AC61QLV0_9BACT</name>
<comment type="caution">
    <text evidence="1">The sequence shown here is derived from an EMBL/GenBank/DDBJ whole genome shotgun (WGS) entry which is preliminary data.</text>
</comment>
<protein>
    <submittedName>
        <fullName evidence="1">Iron ABC transporter permease</fullName>
    </submittedName>
</protein>
<proteinExistence type="predicted"/>
<dbReference type="Proteomes" id="UP000308886">
    <property type="component" value="Unassembled WGS sequence"/>
</dbReference>
<evidence type="ECO:0000313" key="1">
    <source>
        <dbReference type="EMBL" id="TGX79935.1"/>
    </source>
</evidence>
<keyword evidence="2" id="KW-1185">Reference proteome</keyword>
<gene>
    <name evidence="1" type="ORF">E5358_14150</name>
</gene>
<organism evidence="1 2">
    <name type="scientific">Palleniella muris</name>
    <dbReference type="NCBI Taxonomy" id="3038145"/>
    <lineage>
        <taxon>Bacteria</taxon>
        <taxon>Pseudomonadati</taxon>
        <taxon>Bacteroidota</taxon>
        <taxon>Bacteroidia</taxon>
        <taxon>Bacteroidales</taxon>
        <taxon>Prevotellaceae</taxon>
        <taxon>Palleniella</taxon>
    </lineage>
</organism>
<sequence>MLRIALCIVLLAVLSLASLLFGSVEIPAGQVLDVLTGGQAEKDSWTYIITESRIPQTITALLCGASLATSGLLLQTTFRNPLAGPSILGISSGASLGVAIVTLLGGGVLSVVTAAFGGAMVIIVLLIAIAAIVRSNMTLLIVGIMVSYLTSSVVSLCNFFASADNVQAFVFWGMGSFSDVSLEQLPTFALCCGIGIMLSITLVKQLNAILIGENYAQSLGINVRRTRRVTFLATGILTAVSTAFCGPIAFVGLAVPHIARFITGTSNHKILLPATMLCGAAISVACNIICVFPENLIIPVNAITPIFGAPVIIYTLFIKKAKR</sequence>
<dbReference type="EMBL" id="SRZC01000033">
    <property type="protein sequence ID" value="TGX79935.1"/>
    <property type="molecule type" value="Genomic_DNA"/>
</dbReference>
<evidence type="ECO:0000313" key="2">
    <source>
        <dbReference type="Proteomes" id="UP000308886"/>
    </source>
</evidence>